<proteinExistence type="predicted"/>
<dbReference type="RefSeq" id="WP_336348342.1">
    <property type="nucleotide sequence ID" value="NZ_JAZAQL010000001.1"/>
</dbReference>
<sequence>MESTRSVGVVALVLVIVTSGCIGFVTGEEALVYQANEVSVDADAKTASGYERQLREELVVNQTVSDRRIEVTNWYLRYEKYDDIAEETTGVLAVVSTHRVDVFGHTTNPYANMSYSGILANLTADYDTAFGNLENARFVENKTASVLGKDARVGVFATNTTFGGEEVEVKLYVTRVRHGDDIVLAIGGHPTKLPAGEQEILTMIEGIKHQTDENESATERVAPAGFDAANAGAMVVADAN</sequence>
<dbReference type="InterPro" id="IPR045396">
    <property type="entry name" value="DUF6517"/>
</dbReference>
<comment type="caution">
    <text evidence="1">The sequence shown here is derived from an EMBL/GenBank/DDBJ whole genome shotgun (WGS) entry which is preliminary data.</text>
</comment>
<accession>A0ABD5V7D8</accession>
<evidence type="ECO:0000313" key="1">
    <source>
        <dbReference type="EMBL" id="MFC6951304.1"/>
    </source>
</evidence>
<evidence type="ECO:0000313" key="2">
    <source>
        <dbReference type="Proteomes" id="UP001596395"/>
    </source>
</evidence>
<name>A0ABD5V7D8_9EURY</name>
<dbReference type="AlphaFoldDB" id="A0ABD5V7D8"/>
<dbReference type="Pfam" id="PF20127">
    <property type="entry name" value="DUF6517"/>
    <property type="match status" value="1"/>
</dbReference>
<keyword evidence="2" id="KW-1185">Reference proteome</keyword>
<dbReference type="PROSITE" id="PS51257">
    <property type="entry name" value="PROKAR_LIPOPROTEIN"/>
    <property type="match status" value="1"/>
</dbReference>
<dbReference type="EMBL" id="JBHSXN010000001">
    <property type="protein sequence ID" value="MFC6951304.1"/>
    <property type="molecule type" value="Genomic_DNA"/>
</dbReference>
<organism evidence="1 2">
    <name type="scientific">Halorubellus litoreus</name>
    <dbReference type="NCBI Taxonomy" id="755308"/>
    <lineage>
        <taxon>Archaea</taxon>
        <taxon>Methanobacteriati</taxon>
        <taxon>Methanobacteriota</taxon>
        <taxon>Stenosarchaea group</taxon>
        <taxon>Halobacteria</taxon>
        <taxon>Halobacteriales</taxon>
        <taxon>Halorubellaceae</taxon>
        <taxon>Halorubellus</taxon>
    </lineage>
</organism>
<protein>
    <submittedName>
        <fullName evidence="1">DUF6517 family protein</fullName>
    </submittedName>
</protein>
<reference evidence="1 2" key="1">
    <citation type="journal article" date="2019" name="Int. J. Syst. Evol. Microbiol.">
        <title>The Global Catalogue of Microorganisms (GCM) 10K type strain sequencing project: providing services to taxonomists for standard genome sequencing and annotation.</title>
        <authorList>
            <consortium name="The Broad Institute Genomics Platform"/>
            <consortium name="The Broad Institute Genome Sequencing Center for Infectious Disease"/>
            <person name="Wu L."/>
            <person name="Ma J."/>
        </authorList>
    </citation>
    <scope>NUCLEOTIDE SEQUENCE [LARGE SCALE GENOMIC DNA]</scope>
    <source>
        <strain evidence="1 2">GX26</strain>
    </source>
</reference>
<gene>
    <name evidence="1" type="ORF">ACFQGB_00380</name>
</gene>
<dbReference type="Proteomes" id="UP001596395">
    <property type="component" value="Unassembled WGS sequence"/>
</dbReference>